<keyword evidence="2" id="KW-0175">Coiled coil</keyword>
<reference evidence="4" key="1">
    <citation type="submission" date="2023-08" db="EMBL/GenBank/DDBJ databases">
        <authorList>
            <person name="Alioto T."/>
            <person name="Alioto T."/>
            <person name="Gomez Garrido J."/>
        </authorList>
    </citation>
    <scope>NUCLEOTIDE SEQUENCE</scope>
</reference>
<dbReference type="GO" id="GO:0035371">
    <property type="term" value="C:microtubule plus-end"/>
    <property type="evidence" value="ECO:0007669"/>
    <property type="project" value="TreeGrafter"/>
</dbReference>
<dbReference type="AlphaFoldDB" id="A0AAV1FT12"/>
<dbReference type="GO" id="GO:0031122">
    <property type="term" value="P:cytoplasmic microtubule organization"/>
    <property type="evidence" value="ECO:0007669"/>
    <property type="project" value="TreeGrafter"/>
</dbReference>
<feature type="compositionally biased region" description="Low complexity" evidence="3">
    <location>
        <begin position="409"/>
        <end position="422"/>
    </location>
</feature>
<keyword evidence="5" id="KW-1185">Reference proteome</keyword>
<proteinExistence type="inferred from homology"/>
<feature type="region of interest" description="Disordered" evidence="3">
    <location>
        <begin position="258"/>
        <end position="331"/>
    </location>
</feature>
<dbReference type="GO" id="GO:0031116">
    <property type="term" value="P:positive regulation of microtubule polymerization"/>
    <property type="evidence" value="ECO:0007669"/>
    <property type="project" value="TreeGrafter"/>
</dbReference>
<feature type="compositionally biased region" description="Polar residues" evidence="3">
    <location>
        <begin position="373"/>
        <end position="396"/>
    </location>
</feature>
<dbReference type="PANTHER" id="PTHR22406:SF7">
    <property type="entry name" value="NASCENT POLYPEPTIDE-ASSOCIATED COMPLEX SUBUNIT ALPHA, MUSCLE-SPECIFIC FORM"/>
    <property type="match status" value="1"/>
</dbReference>
<evidence type="ECO:0000313" key="5">
    <source>
        <dbReference type="Proteomes" id="UP001178508"/>
    </source>
</evidence>
<dbReference type="Pfam" id="PF15301">
    <property type="entry name" value="SLAIN"/>
    <property type="match status" value="2"/>
</dbReference>
<gene>
    <name evidence="4" type="ORF">XNOV1_A005067</name>
</gene>
<evidence type="ECO:0000256" key="2">
    <source>
        <dbReference type="ARBA" id="ARBA00023054"/>
    </source>
</evidence>
<evidence type="ECO:0000256" key="3">
    <source>
        <dbReference type="SAM" id="MobiDB-lite"/>
    </source>
</evidence>
<feature type="region of interest" description="Disordered" evidence="3">
    <location>
        <begin position="198"/>
        <end position="240"/>
    </location>
</feature>
<dbReference type="PANTHER" id="PTHR22406">
    <property type="entry name" value="NASCENT POLYPEPTIDE-ASSOCIATED COMPLEX SUBUNIT ALPHA, MUSCLE-SPECIFIC FORM"/>
    <property type="match status" value="1"/>
</dbReference>
<evidence type="ECO:0000256" key="1">
    <source>
        <dbReference type="ARBA" id="ARBA00006652"/>
    </source>
</evidence>
<feature type="compositionally biased region" description="Low complexity" evidence="3">
    <location>
        <begin position="301"/>
        <end position="324"/>
    </location>
</feature>
<feature type="region of interest" description="Disordered" evidence="3">
    <location>
        <begin position="352"/>
        <end position="423"/>
    </location>
</feature>
<protein>
    <submittedName>
        <fullName evidence="4">SLAIN motif-containing protein-like</fullName>
    </submittedName>
</protein>
<feature type="compositionally biased region" description="Polar residues" evidence="3">
    <location>
        <begin position="214"/>
        <end position="240"/>
    </location>
</feature>
<sequence length="479" mass="52812">MELHQGQFESALSRYFCRQPTVEFDTNSNLHLFCNDLKISSAGQEENPDSHSSIWLHAKQAEVKTCGTHSYAMNARKRLDNLKAGCNSPQTLPAVDKILYNHNCQKDLWKKEETMEKESALDSVELLDVDGDVKDEESWLYESTKKQVFEEKTESALKWCRQVLDNPGPDVEAACRQLIHRLDDRSGSHSYRRPAVFQHTADVSMGPPLDKTSDSLTQHTSDSRDNQPSPSQDFTTTSYRLQDITDVRTMARLQEASLRQDFVSTPATASPRRGPESLPSHADITSDSVDDLTPGSKTEAPSSSCWQSGPSSPSSSSCQSPVPGAKQGCQSPRLARLQQQVTQFKLLKLAQNQATASDRTRSPLRTSLRSLQAVRNSRSLDTDNDQPADQITQPPSGASPVTKGSTFWSPSLSGASTSTSGSVGDISARIKKLQRSQSASPCRIPHSAKGYLSFRGRVFASPDRSASYAWGRNVTSTRR</sequence>
<dbReference type="Proteomes" id="UP001178508">
    <property type="component" value="Chromosome 9"/>
</dbReference>
<evidence type="ECO:0000313" key="4">
    <source>
        <dbReference type="EMBL" id="CAJ1064165.1"/>
    </source>
</evidence>
<dbReference type="InterPro" id="IPR026179">
    <property type="entry name" value="Slain"/>
</dbReference>
<organism evidence="4 5">
    <name type="scientific">Xyrichtys novacula</name>
    <name type="common">Pearly razorfish</name>
    <name type="synonym">Hemipteronotus novacula</name>
    <dbReference type="NCBI Taxonomy" id="13765"/>
    <lineage>
        <taxon>Eukaryota</taxon>
        <taxon>Metazoa</taxon>
        <taxon>Chordata</taxon>
        <taxon>Craniata</taxon>
        <taxon>Vertebrata</taxon>
        <taxon>Euteleostomi</taxon>
        <taxon>Actinopterygii</taxon>
        <taxon>Neopterygii</taxon>
        <taxon>Teleostei</taxon>
        <taxon>Neoteleostei</taxon>
        <taxon>Acanthomorphata</taxon>
        <taxon>Eupercaria</taxon>
        <taxon>Labriformes</taxon>
        <taxon>Labridae</taxon>
        <taxon>Xyrichtys</taxon>
    </lineage>
</organism>
<name>A0AAV1FT12_XYRNO</name>
<accession>A0AAV1FT12</accession>
<dbReference type="EMBL" id="OY660872">
    <property type="protein sequence ID" value="CAJ1064165.1"/>
    <property type="molecule type" value="Genomic_DNA"/>
</dbReference>
<dbReference type="GO" id="GO:0007020">
    <property type="term" value="P:microtubule nucleation"/>
    <property type="evidence" value="ECO:0007669"/>
    <property type="project" value="TreeGrafter"/>
</dbReference>
<comment type="similarity">
    <text evidence="1">Belongs to the SLAIN motif-containing family.</text>
</comment>